<feature type="transmembrane region" description="Helical" evidence="8">
    <location>
        <begin position="52"/>
        <end position="71"/>
    </location>
</feature>
<sequence>MNVDTSTTSTNKPTTRDYVYRVSAAVANAILVTLGIGLLFQTIAQFIHWQPLYDAGTMGTVLLAPALGVAVASQLDVNTLVIFSAMISATVGSNAVHFTTKAVNGTSAVGGTLLQAAGSPSFSTGQPVSAVAAALIAALVGKYLTGKTPLDMVLVPFGATTVGTISGLGLAAVTTPLLLDISRFIEQSMHVNPILGSVCVSLAWALFLMSPASSAALSIALTLDPISSAAALIGTTSQFVAFTAMSCRQNNLGANIAQSLVTPKIQFPNIVLNPYLLIPSLVSSVVSAPVATVLFHFRSNYTLGGLGLNSLIAPLAYAAKGVGPFAVYMFTGVVLPAAISVFVYLFMKRSNLIGENQLKLQVI</sequence>
<dbReference type="GO" id="GO:0009401">
    <property type="term" value="P:phosphoenolpyruvate-dependent sugar phosphotransferase system"/>
    <property type="evidence" value="ECO:0007669"/>
    <property type="project" value="InterPro"/>
</dbReference>
<name>A0A1I2QYJ3_9LACO</name>
<gene>
    <name evidence="10" type="ORF">SAMN02910432_00880</name>
</gene>
<feature type="transmembrane region" description="Helical" evidence="8">
    <location>
        <begin position="275"/>
        <end position="294"/>
    </location>
</feature>
<dbReference type="GO" id="GO:0005886">
    <property type="term" value="C:plasma membrane"/>
    <property type="evidence" value="ECO:0007669"/>
    <property type="project" value="UniProtKB-SubCell"/>
</dbReference>
<keyword evidence="5 8" id="KW-0812">Transmembrane</keyword>
<evidence type="ECO:0000313" key="11">
    <source>
        <dbReference type="Proteomes" id="UP000182635"/>
    </source>
</evidence>
<comment type="subcellular location">
    <subcellularLocation>
        <location evidence="1">Cell membrane</location>
        <topology evidence="1">Multi-pass membrane protein</topology>
    </subcellularLocation>
</comment>
<dbReference type="EMBL" id="FOPI01000011">
    <property type="protein sequence ID" value="SFG32339.1"/>
    <property type="molecule type" value="Genomic_DNA"/>
</dbReference>
<evidence type="ECO:0000313" key="10">
    <source>
        <dbReference type="EMBL" id="SFG32339.1"/>
    </source>
</evidence>
<keyword evidence="7 8" id="KW-0472">Membrane</keyword>
<dbReference type="AlphaFoldDB" id="A0A1I2QYJ3"/>
<organism evidence="10 11">
    <name type="scientific">Ligilactobacillus ruminis DSM 20403 = NBRC 102161</name>
    <dbReference type="NCBI Taxonomy" id="1423798"/>
    <lineage>
        <taxon>Bacteria</taxon>
        <taxon>Bacillati</taxon>
        <taxon>Bacillota</taxon>
        <taxon>Bacilli</taxon>
        <taxon>Lactobacillales</taxon>
        <taxon>Lactobacillaceae</taxon>
        <taxon>Ligilactobacillus</taxon>
    </lineage>
</organism>
<evidence type="ECO:0000259" key="9">
    <source>
        <dbReference type="Pfam" id="PF13303"/>
    </source>
</evidence>
<dbReference type="RefSeq" id="WP_056990399.1">
    <property type="nucleotide sequence ID" value="NZ_AYYL01000005.1"/>
</dbReference>
<feature type="transmembrane region" description="Helical" evidence="8">
    <location>
        <begin position="128"/>
        <end position="145"/>
    </location>
</feature>
<dbReference type="Proteomes" id="UP000182635">
    <property type="component" value="Unassembled WGS sequence"/>
</dbReference>
<evidence type="ECO:0000256" key="1">
    <source>
        <dbReference type="ARBA" id="ARBA00004651"/>
    </source>
</evidence>
<accession>A0A1I2QYJ3</accession>
<proteinExistence type="predicted"/>
<evidence type="ECO:0000256" key="6">
    <source>
        <dbReference type="ARBA" id="ARBA00022989"/>
    </source>
</evidence>
<dbReference type="GO" id="GO:0008982">
    <property type="term" value="F:protein-N(PI)-phosphohistidine-sugar phosphotransferase activity"/>
    <property type="evidence" value="ECO:0007669"/>
    <property type="project" value="InterPro"/>
</dbReference>
<evidence type="ECO:0000256" key="8">
    <source>
        <dbReference type="SAM" id="Phobius"/>
    </source>
</evidence>
<feature type="transmembrane region" description="Helical" evidence="8">
    <location>
        <begin position="157"/>
        <end position="179"/>
    </location>
</feature>
<feature type="transmembrane region" description="Helical" evidence="8">
    <location>
        <begin position="325"/>
        <end position="347"/>
    </location>
</feature>
<evidence type="ECO:0000256" key="5">
    <source>
        <dbReference type="ARBA" id="ARBA00022692"/>
    </source>
</evidence>
<reference evidence="11" key="1">
    <citation type="submission" date="2016-10" db="EMBL/GenBank/DDBJ databases">
        <authorList>
            <person name="Varghese N."/>
            <person name="Submissions S."/>
        </authorList>
    </citation>
    <scope>NUCLEOTIDE SEQUENCE [LARGE SCALE GENOMIC DNA]</scope>
    <source>
        <strain evidence="11">DSM 20403</strain>
    </source>
</reference>
<evidence type="ECO:0000256" key="4">
    <source>
        <dbReference type="ARBA" id="ARBA00022597"/>
    </source>
</evidence>
<dbReference type="OrthoDB" id="396983at2"/>
<keyword evidence="4" id="KW-0762">Sugar transport</keyword>
<evidence type="ECO:0000256" key="3">
    <source>
        <dbReference type="ARBA" id="ARBA00022475"/>
    </source>
</evidence>
<evidence type="ECO:0000256" key="2">
    <source>
        <dbReference type="ARBA" id="ARBA00022448"/>
    </source>
</evidence>
<keyword evidence="2" id="KW-0813">Transport</keyword>
<feature type="transmembrane region" description="Helical" evidence="8">
    <location>
        <begin position="77"/>
        <end position="96"/>
    </location>
</feature>
<evidence type="ECO:0000256" key="7">
    <source>
        <dbReference type="ARBA" id="ARBA00023136"/>
    </source>
</evidence>
<feature type="transmembrane region" description="Helical" evidence="8">
    <location>
        <begin position="18"/>
        <end position="40"/>
    </location>
</feature>
<protein>
    <recommendedName>
        <fullName evidence="9">Phosphotransferase system EIIC domain-containing protein</fullName>
    </recommendedName>
</protein>
<dbReference type="Pfam" id="PF13303">
    <property type="entry name" value="PTS_EIIC_2"/>
    <property type="match status" value="1"/>
</dbReference>
<feature type="transmembrane region" description="Helical" evidence="8">
    <location>
        <begin position="191"/>
        <end position="209"/>
    </location>
</feature>
<dbReference type="InterPro" id="IPR003352">
    <property type="entry name" value="PTS_EIIC"/>
</dbReference>
<feature type="domain" description="Phosphotransferase system EIIC" evidence="9">
    <location>
        <begin position="21"/>
        <end position="359"/>
    </location>
</feature>
<keyword evidence="6 8" id="KW-1133">Transmembrane helix</keyword>
<keyword evidence="3" id="KW-1003">Cell membrane</keyword>